<feature type="chain" id="PRO_5046558937" evidence="6">
    <location>
        <begin position="24"/>
        <end position="666"/>
    </location>
</feature>
<evidence type="ECO:0000313" key="8">
    <source>
        <dbReference type="EMBL" id="MFD2599675.1"/>
    </source>
</evidence>
<organism evidence="8 9">
    <name type="scientific">Sphingobacterium corticis</name>
    <dbReference type="NCBI Taxonomy" id="1812823"/>
    <lineage>
        <taxon>Bacteria</taxon>
        <taxon>Pseudomonadati</taxon>
        <taxon>Bacteroidota</taxon>
        <taxon>Sphingobacteriia</taxon>
        <taxon>Sphingobacteriales</taxon>
        <taxon>Sphingobacteriaceae</taxon>
        <taxon>Sphingobacterium</taxon>
    </lineage>
</organism>
<comment type="caution">
    <text evidence="8">The sequence shown here is derived from an EMBL/GenBank/DDBJ whole genome shotgun (WGS) entry which is preliminary data.</text>
</comment>
<evidence type="ECO:0000256" key="6">
    <source>
        <dbReference type="SAM" id="SignalP"/>
    </source>
</evidence>
<name>A0ABW5NLC4_9SPHI</name>
<keyword evidence="4" id="KW-0472">Membrane</keyword>
<comment type="similarity">
    <text evidence="2">Belongs to the SusD family.</text>
</comment>
<sequence>MEIRKYQYIKRMAFCCLLASTLAGCNKFLDIAPPSAVSSDAYFTDEGHLSTYTITRYNEIFRTIDGTGGNGLYLDDSGTDNITNRGGNNRYLPGQWRVGSTGGAWNFSVIFQLNFFINQVEDRLATVGIAGNPVNNNHYLGEAYVLRALAYFAKLKDLGDFPIIREVLPDNQEALAEASKRSPRNEVARFILEDLDRAVALLQENPPTGGRTRIQRDLALLIRSRVALFEGTWLKHHKGTAMVPNGSAWPGATKEYNQGYQYPSGSIDSEIDFFLTEAMNSSKLVADRHQLTQNTMTIKQNSAGQGNPYYEMFASENLTNYDEVLLWRDFDLSLSVVQYWNHYLYYGNGYGYTRQYVDNFLMANGLPIYAVGSGYQGDDFVGQVKENRDWRLRLFMRAPGEVKAFLGLDAGVSPEIEPVVPVIDGNARFLEGTGYSIKKGLSYDNQMQANVGRDVTAIVCFRAAEAYLNYLEASYEKNNAIDGTADRYWRSLRRRAGVDEDYSKTIAATQMSLEGTNDWGAYSHGMLIDPTLYNIRRERRSELIAEGLRYADLLRWRSMDQLNGFKIEGIKVWGPMKDVYGNRLVFGGTTTNTVSDPSRSTYLRVHQIAPNNQFFNGYFFTEAHYLQPIAAEHFLIASPDGVTPANSVIYQNPGWTTVAGSAPNGF</sequence>
<protein>
    <submittedName>
        <fullName evidence="8">RagB/SusD family nutrient uptake outer membrane protein</fullName>
    </submittedName>
</protein>
<evidence type="ECO:0000256" key="4">
    <source>
        <dbReference type="ARBA" id="ARBA00023136"/>
    </source>
</evidence>
<evidence type="ECO:0000256" key="3">
    <source>
        <dbReference type="ARBA" id="ARBA00022729"/>
    </source>
</evidence>
<dbReference type="InterPro" id="IPR011990">
    <property type="entry name" value="TPR-like_helical_dom_sf"/>
</dbReference>
<evidence type="ECO:0000256" key="2">
    <source>
        <dbReference type="ARBA" id="ARBA00006275"/>
    </source>
</evidence>
<keyword evidence="3 6" id="KW-0732">Signal</keyword>
<evidence type="ECO:0000259" key="7">
    <source>
        <dbReference type="Pfam" id="PF07980"/>
    </source>
</evidence>
<feature type="signal peptide" evidence="6">
    <location>
        <begin position="1"/>
        <end position="23"/>
    </location>
</feature>
<dbReference type="Pfam" id="PF07980">
    <property type="entry name" value="SusD_RagB"/>
    <property type="match status" value="1"/>
</dbReference>
<evidence type="ECO:0000256" key="5">
    <source>
        <dbReference type="ARBA" id="ARBA00023237"/>
    </source>
</evidence>
<dbReference type="RefSeq" id="WP_380869802.1">
    <property type="nucleotide sequence ID" value="NZ_JBHUMA010000006.1"/>
</dbReference>
<evidence type="ECO:0000256" key="1">
    <source>
        <dbReference type="ARBA" id="ARBA00004442"/>
    </source>
</evidence>
<dbReference type="Gene3D" id="1.25.40.390">
    <property type="match status" value="1"/>
</dbReference>
<comment type="subcellular location">
    <subcellularLocation>
        <location evidence="1">Cell outer membrane</location>
    </subcellularLocation>
</comment>
<accession>A0ABW5NLC4</accession>
<proteinExistence type="inferred from homology"/>
<keyword evidence="9" id="KW-1185">Reference proteome</keyword>
<reference evidence="9" key="1">
    <citation type="journal article" date="2019" name="Int. J. Syst. Evol. Microbiol.">
        <title>The Global Catalogue of Microorganisms (GCM) 10K type strain sequencing project: providing services to taxonomists for standard genome sequencing and annotation.</title>
        <authorList>
            <consortium name="The Broad Institute Genomics Platform"/>
            <consortium name="The Broad Institute Genome Sequencing Center for Infectious Disease"/>
            <person name="Wu L."/>
            <person name="Ma J."/>
        </authorList>
    </citation>
    <scope>NUCLEOTIDE SEQUENCE [LARGE SCALE GENOMIC DNA]</scope>
    <source>
        <strain evidence="9">KCTC 42248</strain>
    </source>
</reference>
<dbReference type="Proteomes" id="UP001597393">
    <property type="component" value="Unassembled WGS sequence"/>
</dbReference>
<dbReference type="InterPro" id="IPR012944">
    <property type="entry name" value="SusD_RagB_dom"/>
</dbReference>
<gene>
    <name evidence="8" type="ORF">ACFSQ3_12010</name>
</gene>
<dbReference type="PROSITE" id="PS51257">
    <property type="entry name" value="PROKAR_LIPOPROTEIN"/>
    <property type="match status" value="1"/>
</dbReference>
<keyword evidence="5" id="KW-0998">Cell outer membrane</keyword>
<dbReference type="EMBL" id="JBHUMA010000006">
    <property type="protein sequence ID" value="MFD2599675.1"/>
    <property type="molecule type" value="Genomic_DNA"/>
</dbReference>
<feature type="domain" description="RagB/SusD" evidence="7">
    <location>
        <begin position="341"/>
        <end position="655"/>
    </location>
</feature>
<dbReference type="SUPFAM" id="SSF48452">
    <property type="entry name" value="TPR-like"/>
    <property type="match status" value="1"/>
</dbReference>
<evidence type="ECO:0000313" key="9">
    <source>
        <dbReference type="Proteomes" id="UP001597393"/>
    </source>
</evidence>